<dbReference type="GO" id="GO:0006730">
    <property type="term" value="P:one-carbon metabolic process"/>
    <property type="evidence" value="ECO:0007669"/>
    <property type="project" value="TreeGrafter"/>
</dbReference>
<dbReference type="PANTHER" id="PTHR18952:SF208">
    <property type="entry name" value="CARBONIC ANHYDRASE XA-RELATED"/>
    <property type="match status" value="1"/>
</dbReference>
<dbReference type="GO" id="GO:0008270">
    <property type="term" value="F:zinc ion binding"/>
    <property type="evidence" value="ECO:0007669"/>
    <property type="project" value="InterPro"/>
</dbReference>
<gene>
    <name evidence="4" type="ORF">RJ640_004109</name>
</gene>
<feature type="compositionally biased region" description="Polar residues" evidence="1">
    <location>
        <begin position="108"/>
        <end position="120"/>
    </location>
</feature>
<dbReference type="InterPro" id="IPR001148">
    <property type="entry name" value="CA_dom"/>
</dbReference>
<organism evidence="4 5">
    <name type="scientific">Escallonia rubra</name>
    <dbReference type="NCBI Taxonomy" id="112253"/>
    <lineage>
        <taxon>Eukaryota</taxon>
        <taxon>Viridiplantae</taxon>
        <taxon>Streptophyta</taxon>
        <taxon>Embryophyta</taxon>
        <taxon>Tracheophyta</taxon>
        <taxon>Spermatophyta</taxon>
        <taxon>Magnoliopsida</taxon>
        <taxon>eudicotyledons</taxon>
        <taxon>Gunneridae</taxon>
        <taxon>Pentapetalae</taxon>
        <taxon>asterids</taxon>
        <taxon>campanulids</taxon>
        <taxon>Escalloniales</taxon>
        <taxon>Escalloniaceae</taxon>
        <taxon>Escallonia</taxon>
    </lineage>
</organism>
<feature type="chain" id="PRO_5041716882" description="Alpha-carbonic anhydrase domain-containing protein" evidence="2">
    <location>
        <begin position="29"/>
        <end position="134"/>
    </location>
</feature>
<name>A0AA88RGX3_9ASTE</name>
<dbReference type="AlphaFoldDB" id="A0AA88RGX3"/>
<dbReference type="PANTHER" id="PTHR18952">
    <property type="entry name" value="CARBONIC ANHYDRASE"/>
    <property type="match status" value="1"/>
</dbReference>
<dbReference type="EMBL" id="JAVXUO010000825">
    <property type="protein sequence ID" value="KAK2988807.1"/>
    <property type="molecule type" value="Genomic_DNA"/>
</dbReference>
<keyword evidence="2" id="KW-0732">Signal</keyword>
<evidence type="ECO:0000313" key="5">
    <source>
        <dbReference type="Proteomes" id="UP001187471"/>
    </source>
</evidence>
<proteinExistence type="predicted"/>
<evidence type="ECO:0000259" key="3">
    <source>
        <dbReference type="PROSITE" id="PS51144"/>
    </source>
</evidence>
<evidence type="ECO:0000256" key="2">
    <source>
        <dbReference type="SAM" id="SignalP"/>
    </source>
</evidence>
<dbReference type="Gene3D" id="3.10.200.10">
    <property type="entry name" value="Alpha carbonic anhydrase"/>
    <property type="match status" value="1"/>
</dbReference>
<dbReference type="Proteomes" id="UP001187471">
    <property type="component" value="Unassembled WGS sequence"/>
</dbReference>
<sequence>MKKLIEQSCDLGFFLSLVLVLSVASCLATCQEVEGEREFNYDEGSAKGPGHWGELRSEWSMCNSGRMQSPIDLLNERVETVSNLGKLNRDYKPSNASLINRGHDMMDSETNARPLQPTNKRSVKLYRPRVREEN</sequence>
<dbReference type="PROSITE" id="PS51257">
    <property type="entry name" value="PROKAR_LIPOPROTEIN"/>
    <property type="match status" value="1"/>
</dbReference>
<evidence type="ECO:0000256" key="1">
    <source>
        <dbReference type="SAM" id="MobiDB-lite"/>
    </source>
</evidence>
<dbReference type="InterPro" id="IPR023561">
    <property type="entry name" value="Carbonic_anhydrase_a-class"/>
</dbReference>
<feature type="domain" description="Alpha-carbonic anhydrase" evidence="3">
    <location>
        <begin position="37"/>
        <end position="134"/>
    </location>
</feature>
<accession>A0AA88RGX3</accession>
<feature type="region of interest" description="Disordered" evidence="1">
    <location>
        <begin position="92"/>
        <end position="134"/>
    </location>
</feature>
<dbReference type="InterPro" id="IPR036398">
    <property type="entry name" value="CA_dom_sf"/>
</dbReference>
<keyword evidence="5" id="KW-1185">Reference proteome</keyword>
<evidence type="ECO:0000313" key="4">
    <source>
        <dbReference type="EMBL" id="KAK2988807.1"/>
    </source>
</evidence>
<dbReference type="GO" id="GO:0004089">
    <property type="term" value="F:carbonate dehydratase activity"/>
    <property type="evidence" value="ECO:0007669"/>
    <property type="project" value="InterPro"/>
</dbReference>
<dbReference type="SUPFAM" id="SSF51069">
    <property type="entry name" value="Carbonic anhydrase"/>
    <property type="match status" value="1"/>
</dbReference>
<protein>
    <recommendedName>
        <fullName evidence="3">Alpha-carbonic anhydrase domain-containing protein</fullName>
    </recommendedName>
</protein>
<reference evidence="4" key="1">
    <citation type="submission" date="2022-12" db="EMBL/GenBank/DDBJ databases">
        <title>Draft genome assemblies for two species of Escallonia (Escalloniales).</title>
        <authorList>
            <person name="Chanderbali A."/>
            <person name="Dervinis C."/>
            <person name="Anghel I."/>
            <person name="Soltis D."/>
            <person name="Soltis P."/>
            <person name="Zapata F."/>
        </authorList>
    </citation>
    <scope>NUCLEOTIDE SEQUENCE</scope>
    <source>
        <strain evidence="4">UCBG92.1500</strain>
        <tissue evidence="4">Leaf</tissue>
    </source>
</reference>
<comment type="caution">
    <text evidence="4">The sequence shown here is derived from an EMBL/GenBank/DDBJ whole genome shotgun (WGS) entry which is preliminary data.</text>
</comment>
<dbReference type="PROSITE" id="PS51144">
    <property type="entry name" value="ALPHA_CA_2"/>
    <property type="match status" value="1"/>
</dbReference>
<feature type="signal peptide" evidence="2">
    <location>
        <begin position="1"/>
        <end position="28"/>
    </location>
</feature>